<dbReference type="GO" id="GO:0003700">
    <property type="term" value="F:DNA-binding transcription factor activity"/>
    <property type="evidence" value="ECO:0007669"/>
    <property type="project" value="InterPro"/>
</dbReference>
<feature type="modified residue" description="4-aspartylphosphate" evidence="11">
    <location>
        <position position="1152"/>
    </location>
</feature>
<keyword evidence="8" id="KW-0902">Two-component regulatory system</keyword>
<dbReference type="PROSITE" id="PS01124">
    <property type="entry name" value="HTH_ARAC_FAMILY_2"/>
    <property type="match status" value="1"/>
</dbReference>
<keyword evidence="12" id="KW-0812">Transmembrane</keyword>
<dbReference type="InterPro" id="IPR013783">
    <property type="entry name" value="Ig-like_fold"/>
</dbReference>
<keyword evidence="7" id="KW-0067">ATP-binding</keyword>
<keyword evidence="10" id="KW-0804">Transcription</keyword>
<dbReference type="SMART" id="SM00387">
    <property type="entry name" value="HATPase_c"/>
    <property type="match status" value="1"/>
</dbReference>
<dbReference type="SMART" id="SM00342">
    <property type="entry name" value="HTH_ARAC"/>
    <property type="match status" value="1"/>
</dbReference>
<dbReference type="FunFam" id="1.10.287.130:FF:000045">
    <property type="entry name" value="Two-component system sensor histidine kinase/response regulator"/>
    <property type="match status" value="1"/>
</dbReference>
<dbReference type="PANTHER" id="PTHR43547:SF2">
    <property type="entry name" value="HYBRID SIGNAL TRANSDUCTION HISTIDINE KINASE C"/>
    <property type="match status" value="1"/>
</dbReference>
<dbReference type="Pfam" id="PF02518">
    <property type="entry name" value="HATPase_c"/>
    <property type="match status" value="1"/>
</dbReference>
<dbReference type="SUPFAM" id="SSF52172">
    <property type="entry name" value="CheY-like"/>
    <property type="match status" value="1"/>
</dbReference>
<dbReference type="SMART" id="SM00448">
    <property type="entry name" value="REC"/>
    <property type="match status" value="1"/>
</dbReference>
<proteinExistence type="predicted"/>
<dbReference type="Pfam" id="PF00512">
    <property type="entry name" value="HisKA"/>
    <property type="match status" value="1"/>
</dbReference>
<dbReference type="Pfam" id="PF07494">
    <property type="entry name" value="Reg_prop"/>
    <property type="match status" value="5"/>
</dbReference>
<evidence type="ECO:0000256" key="13">
    <source>
        <dbReference type="SAM" id="SignalP"/>
    </source>
</evidence>
<evidence type="ECO:0000256" key="7">
    <source>
        <dbReference type="ARBA" id="ARBA00022840"/>
    </source>
</evidence>
<evidence type="ECO:0000256" key="11">
    <source>
        <dbReference type="PROSITE-ProRule" id="PRU00169"/>
    </source>
</evidence>
<dbReference type="InterPro" id="IPR015943">
    <property type="entry name" value="WD40/YVTN_repeat-like_dom_sf"/>
</dbReference>
<evidence type="ECO:0000256" key="4">
    <source>
        <dbReference type="ARBA" id="ARBA00022679"/>
    </source>
</evidence>
<dbReference type="Gene3D" id="1.10.10.60">
    <property type="entry name" value="Homeodomain-like"/>
    <property type="match status" value="1"/>
</dbReference>
<dbReference type="GO" id="GO:0005524">
    <property type="term" value="F:ATP binding"/>
    <property type="evidence" value="ECO:0007669"/>
    <property type="project" value="UniProtKB-KW"/>
</dbReference>
<evidence type="ECO:0000256" key="9">
    <source>
        <dbReference type="ARBA" id="ARBA00023015"/>
    </source>
</evidence>
<dbReference type="Pfam" id="PF12833">
    <property type="entry name" value="HTH_18"/>
    <property type="match status" value="1"/>
</dbReference>
<dbReference type="Gene3D" id="1.10.287.130">
    <property type="match status" value="1"/>
</dbReference>
<dbReference type="InterPro" id="IPR011110">
    <property type="entry name" value="Reg_prop"/>
</dbReference>
<keyword evidence="4" id="KW-0808">Transferase</keyword>
<feature type="domain" description="HTH araC/xylS-type" evidence="14">
    <location>
        <begin position="1251"/>
        <end position="1350"/>
    </location>
</feature>
<dbReference type="InterPro" id="IPR003661">
    <property type="entry name" value="HisK_dim/P_dom"/>
</dbReference>
<dbReference type="SUPFAM" id="SSF47384">
    <property type="entry name" value="Homodimeric domain of signal transducing histidine kinase"/>
    <property type="match status" value="1"/>
</dbReference>
<dbReference type="InterPro" id="IPR036890">
    <property type="entry name" value="HATPase_C_sf"/>
</dbReference>
<evidence type="ECO:0000256" key="6">
    <source>
        <dbReference type="ARBA" id="ARBA00022777"/>
    </source>
</evidence>
<evidence type="ECO:0000256" key="5">
    <source>
        <dbReference type="ARBA" id="ARBA00022741"/>
    </source>
</evidence>
<reference evidence="17" key="1">
    <citation type="submission" date="2022-04" db="EMBL/GenBank/DDBJ databases">
        <title>Mucilaginibacter sp. RS28 isolated from freshwater.</title>
        <authorList>
            <person name="Ko S.-R."/>
        </authorList>
    </citation>
    <scope>NUCLEOTIDE SEQUENCE</scope>
    <source>
        <strain evidence="17">RS28</strain>
    </source>
</reference>
<protein>
    <recommendedName>
        <fullName evidence="2">histidine kinase</fullName>
        <ecNumber evidence="2">2.7.13.3</ecNumber>
    </recommendedName>
</protein>
<dbReference type="GO" id="GO:0043565">
    <property type="term" value="F:sequence-specific DNA binding"/>
    <property type="evidence" value="ECO:0007669"/>
    <property type="project" value="InterPro"/>
</dbReference>
<dbReference type="PROSITE" id="PS50110">
    <property type="entry name" value="RESPONSE_REGULATORY"/>
    <property type="match status" value="1"/>
</dbReference>
<keyword evidence="5" id="KW-0547">Nucleotide-binding</keyword>
<dbReference type="SUPFAM" id="SSF63829">
    <property type="entry name" value="Calcium-dependent phosphotriesterase"/>
    <property type="match status" value="3"/>
</dbReference>
<dbReference type="SUPFAM" id="SSF46689">
    <property type="entry name" value="Homeodomain-like"/>
    <property type="match status" value="1"/>
</dbReference>
<evidence type="ECO:0000313" key="17">
    <source>
        <dbReference type="EMBL" id="MCJ8208859.1"/>
    </source>
</evidence>
<keyword evidence="12" id="KW-1133">Transmembrane helix</keyword>
<name>A0A9X2B7Q9_9SPHI</name>
<feature type="signal peptide" evidence="13">
    <location>
        <begin position="1"/>
        <end position="20"/>
    </location>
</feature>
<accession>A0A9X2B7Q9</accession>
<dbReference type="Pfam" id="PF07495">
    <property type="entry name" value="Y_Y_Y"/>
    <property type="match status" value="1"/>
</dbReference>
<keyword evidence="6" id="KW-0418">Kinase</keyword>
<feature type="domain" description="Response regulatory" evidence="16">
    <location>
        <begin position="1104"/>
        <end position="1219"/>
    </location>
</feature>
<dbReference type="InterPro" id="IPR018060">
    <property type="entry name" value="HTH_AraC"/>
</dbReference>
<evidence type="ECO:0000259" key="14">
    <source>
        <dbReference type="PROSITE" id="PS01124"/>
    </source>
</evidence>
<keyword evidence="12" id="KW-0472">Membrane</keyword>
<dbReference type="GO" id="GO:0000155">
    <property type="term" value="F:phosphorelay sensor kinase activity"/>
    <property type="evidence" value="ECO:0007669"/>
    <property type="project" value="InterPro"/>
</dbReference>
<feature type="domain" description="Histidine kinase" evidence="15">
    <location>
        <begin position="840"/>
        <end position="1056"/>
    </location>
</feature>
<dbReference type="InterPro" id="IPR004358">
    <property type="entry name" value="Sig_transdc_His_kin-like_C"/>
</dbReference>
<keyword evidence="3 11" id="KW-0597">Phosphoprotein</keyword>
<dbReference type="Gene3D" id="2.60.40.10">
    <property type="entry name" value="Immunoglobulins"/>
    <property type="match status" value="1"/>
</dbReference>
<gene>
    <name evidence="17" type="ORF">MUY27_04010</name>
</gene>
<evidence type="ECO:0000256" key="10">
    <source>
        <dbReference type="ARBA" id="ARBA00023163"/>
    </source>
</evidence>
<dbReference type="SMART" id="SM00388">
    <property type="entry name" value="HisKA"/>
    <property type="match status" value="1"/>
</dbReference>
<dbReference type="SUPFAM" id="SSF55874">
    <property type="entry name" value="ATPase domain of HSP90 chaperone/DNA topoisomerase II/histidine kinase"/>
    <property type="match status" value="1"/>
</dbReference>
<evidence type="ECO:0000256" key="12">
    <source>
        <dbReference type="SAM" id="Phobius"/>
    </source>
</evidence>
<dbReference type="EMBL" id="JALJEJ010000002">
    <property type="protein sequence ID" value="MCJ8208859.1"/>
    <property type="molecule type" value="Genomic_DNA"/>
</dbReference>
<dbReference type="PRINTS" id="PR00344">
    <property type="entry name" value="BCTRLSENSOR"/>
</dbReference>
<dbReference type="CDD" id="cd00075">
    <property type="entry name" value="HATPase"/>
    <property type="match status" value="1"/>
</dbReference>
<dbReference type="PANTHER" id="PTHR43547">
    <property type="entry name" value="TWO-COMPONENT HISTIDINE KINASE"/>
    <property type="match status" value="1"/>
</dbReference>
<feature type="chain" id="PRO_5040864031" description="histidine kinase" evidence="13">
    <location>
        <begin position="21"/>
        <end position="1371"/>
    </location>
</feature>
<dbReference type="Pfam" id="PF00072">
    <property type="entry name" value="Response_reg"/>
    <property type="match status" value="1"/>
</dbReference>
<keyword evidence="13" id="KW-0732">Signal</keyword>
<evidence type="ECO:0000256" key="2">
    <source>
        <dbReference type="ARBA" id="ARBA00012438"/>
    </source>
</evidence>
<dbReference type="CDD" id="cd00082">
    <property type="entry name" value="HisKA"/>
    <property type="match status" value="1"/>
</dbReference>
<comment type="caution">
    <text evidence="17">The sequence shown here is derived from an EMBL/GenBank/DDBJ whole genome shotgun (WGS) entry which is preliminary data.</text>
</comment>
<dbReference type="EC" id="2.7.13.3" evidence="2"/>
<keyword evidence="18" id="KW-1185">Reference proteome</keyword>
<evidence type="ECO:0000259" key="15">
    <source>
        <dbReference type="PROSITE" id="PS50109"/>
    </source>
</evidence>
<dbReference type="InterPro" id="IPR003594">
    <property type="entry name" value="HATPase_dom"/>
</dbReference>
<comment type="catalytic activity">
    <reaction evidence="1">
        <text>ATP + protein L-histidine = ADP + protein N-phospho-L-histidine.</text>
        <dbReference type="EC" id="2.7.13.3"/>
    </reaction>
</comment>
<dbReference type="InterPro" id="IPR011123">
    <property type="entry name" value="Y_Y_Y"/>
</dbReference>
<dbReference type="Gene3D" id="3.40.50.2300">
    <property type="match status" value="1"/>
</dbReference>
<sequence length="1371" mass="155636">MRKTLFLLLISLLCFVGSKGQNLSAFQTGEIKNYALKSYTIHDGLPSGNVTTALKDKRGYMWIGTDNGLCKFDGYTFKNLVNIPGNANSISSNFINALAEDKDGRIWVGTMDGLNVLDPNTEKFERFYHRDKARQSISNNKIFSILADSYGIIWVGTDDGFNQYVPATRSFIVYKPNPSNPFSIKGKSVNAIVEDDHKNLWLGNWSGGLNKFDKVSKRFTSFPQAEVPDKKNPNDIWSLHYDQKNSCIWVGTYWSGLFRFDPASRRYTAFPGHDKVNVGAYSIDNVNDSTIAVGSNGGFYLVNKKNNRWIKIGNVNSSADGYVYNDRSGIIWLCGSETLTKVDFTQYKFHFIPLSFKPNVVKGMLLQGSLMWIATNNGLYRFDLANKTTKLFQHSSDPFAISSNQVGKIYLDHEGTLWAATENGFDKFDSRSSRFIHHSHHSALGAFFNEDVFRDIIEVKPHEYWLATDAGLKIFDEEKNQFRHYYNEENNKKSLASNHLYSLLKDKKDRVWIGTSGNGVDRFDPKTGVFHHYTYNDKIAGSLSNNIIHCIIEDSKNNIWIGTADGLNKYVPNSDSFITYSRRNGFASNVFNSIVEDNSGNFWINSATGVSKFTPQNGTVTNFDEGDGIFAHSIIFKSKDGKIYLGGDEGLVIFDPAKIELNKNIPKIYFTDFLVFNKSVKPGPDSPLRKPVSVADTAFLTHDQNVFSIEFVSLNYTHSEKNAYRYKLEGFDKKWNANNNQRRVTYTNLNPGTYVFKVIASNNDGIWNMTPRSLTIIISPPWYRTWWAYTIYALMVGSLIYVFLLYRDRQTKLKYEIQMAHYESEKEKELSEKKLAFFTNISHEFRTPLTLIINPVKELLRNDKKQIDSSDLTIVYRNARRLLGLVDQLLLFKKAESESDQLRISQVNLTELCNDVYLCFVQEAKRKHIELQFNSSAECLNIYADREKTEIVLFNLLSNAIKFTPENGKISIRAEESEQTVAVTVEDTGPGIPTEVGDKLFNRFYQVAEPTGISAGGFGLGLYLVKNFVERQSGTVTYSSQPGKGTVFTVTLKKGDSHIQGQLMLEQHAPAAGFLKELIDSENTINTAVAANRAEEPPLIELKTLLIIDDNQDMRDYLRQIFKAEYHVLDTSNGEDGIKKVNEHWPDIVICDVMMDGMTGIEVCAALKANMATAHVPIILLTASASNEIKLKGIEGGADDYIAKPFDKDILKARVNGLLKSRNTLQQYFYNEITLNNNPHSISIEYKRFLESCIRIVEAHITDPDFNLQSLASELNMSYSGIYKKIKMISGQPANSFIRSIRLRKAAQLFVHSDLNILETAYAVGIKDIKYFREQFKKVFDLKPSEYIKKYRKNFKNGMVNHLSEKNRSHN</sequence>
<feature type="transmembrane region" description="Helical" evidence="12">
    <location>
        <begin position="786"/>
        <end position="806"/>
    </location>
</feature>
<dbReference type="Proteomes" id="UP001139450">
    <property type="component" value="Unassembled WGS sequence"/>
</dbReference>
<dbReference type="InterPro" id="IPR005467">
    <property type="entry name" value="His_kinase_dom"/>
</dbReference>
<evidence type="ECO:0000256" key="3">
    <source>
        <dbReference type="ARBA" id="ARBA00022553"/>
    </source>
</evidence>
<dbReference type="FunFam" id="2.60.40.10:FF:000791">
    <property type="entry name" value="Two-component system sensor histidine kinase/response regulator"/>
    <property type="match status" value="1"/>
</dbReference>
<organism evidence="17 18">
    <name type="scientific">Mucilaginibacter straminoryzae</name>
    <dbReference type="NCBI Taxonomy" id="2932774"/>
    <lineage>
        <taxon>Bacteria</taxon>
        <taxon>Pseudomonadati</taxon>
        <taxon>Bacteroidota</taxon>
        <taxon>Sphingobacteriia</taxon>
        <taxon>Sphingobacteriales</taxon>
        <taxon>Sphingobacteriaceae</taxon>
        <taxon>Mucilaginibacter</taxon>
    </lineage>
</organism>
<dbReference type="PROSITE" id="PS50109">
    <property type="entry name" value="HIS_KIN"/>
    <property type="match status" value="1"/>
</dbReference>
<evidence type="ECO:0000259" key="16">
    <source>
        <dbReference type="PROSITE" id="PS50110"/>
    </source>
</evidence>
<evidence type="ECO:0000256" key="1">
    <source>
        <dbReference type="ARBA" id="ARBA00000085"/>
    </source>
</evidence>
<dbReference type="InterPro" id="IPR011006">
    <property type="entry name" value="CheY-like_superfamily"/>
</dbReference>
<dbReference type="InterPro" id="IPR036097">
    <property type="entry name" value="HisK_dim/P_sf"/>
</dbReference>
<dbReference type="InterPro" id="IPR009057">
    <property type="entry name" value="Homeodomain-like_sf"/>
</dbReference>
<dbReference type="Gene3D" id="2.130.10.10">
    <property type="entry name" value="YVTN repeat-like/Quinoprotein amine dehydrogenase"/>
    <property type="match status" value="2"/>
</dbReference>
<dbReference type="Gene3D" id="3.30.565.10">
    <property type="entry name" value="Histidine kinase-like ATPase, C-terminal domain"/>
    <property type="match status" value="1"/>
</dbReference>
<dbReference type="RefSeq" id="WP_245128695.1">
    <property type="nucleotide sequence ID" value="NZ_JALJEJ010000002.1"/>
</dbReference>
<evidence type="ECO:0000256" key="8">
    <source>
        <dbReference type="ARBA" id="ARBA00023012"/>
    </source>
</evidence>
<evidence type="ECO:0000313" key="18">
    <source>
        <dbReference type="Proteomes" id="UP001139450"/>
    </source>
</evidence>
<dbReference type="InterPro" id="IPR001789">
    <property type="entry name" value="Sig_transdc_resp-reg_receiver"/>
</dbReference>
<dbReference type="FunFam" id="3.30.565.10:FF:000037">
    <property type="entry name" value="Hybrid sensor histidine kinase/response regulator"/>
    <property type="match status" value="1"/>
</dbReference>
<keyword evidence="9" id="KW-0805">Transcription regulation</keyword>